<feature type="compositionally biased region" description="Basic and acidic residues" evidence="1">
    <location>
        <begin position="292"/>
        <end position="317"/>
    </location>
</feature>
<keyword evidence="2" id="KW-1185">Reference proteome</keyword>
<feature type="compositionally biased region" description="Acidic residues" evidence="1">
    <location>
        <begin position="279"/>
        <end position="291"/>
    </location>
</feature>
<feature type="compositionally biased region" description="Basic residues" evidence="1">
    <location>
        <begin position="336"/>
        <end position="347"/>
    </location>
</feature>
<feature type="compositionally biased region" description="Acidic residues" evidence="1">
    <location>
        <begin position="318"/>
        <end position="332"/>
    </location>
</feature>
<feature type="compositionally biased region" description="Basic and acidic residues" evidence="1">
    <location>
        <begin position="223"/>
        <end position="236"/>
    </location>
</feature>
<feature type="compositionally biased region" description="Basic and acidic residues" evidence="1">
    <location>
        <begin position="244"/>
        <end position="278"/>
    </location>
</feature>
<evidence type="ECO:0000313" key="2">
    <source>
        <dbReference type="Proteomes" id="UP000095282"/>
    </source>
</evidence>
<dbReference type="WBParaSite" id="Csp11.Scaffold629.g11363.t2">
    <property type="protein sequence ID" value="Csp11.Scaffold629.g11363.t2"/>
    <property type="gene ID" value="Csp11.Scaffold629.g11363"/>
</dbReference>
<dbReference type="AlphaFoldDB" id="A0A1I7TSM3"/>
<evidence type="ECO:0000313" key="3">
    <source>
        <dbReference type="WBParaSite" id="Csp11.Scaffold629.g11363.t2"/>
    </source>
</evidence>
<feature type="compositionally biased region" description="Basic residues" evidence="1">
    <location>
        <begin position="383"/>
        <end position="393"/>
    </location>
</feature>
<feature type="compositionally biased region" description="Polar residues" evidence="1">
    <location>
        <begin position="120"/>
        <end position="130"/>
    </location>
</feature>
<name>A0A1I7TSM3_9PELO</name>
<feature type="region of interest" description="Disordered" evidence="1">
    <location>
        <begin position="92"/>
        <end position="424"/>
    </location>
</feature>
<dbReference type="Proteomes" id="UP000095282">
    <property type="component" value="Unplaced"/>
</dbReference>
<organism evidence="2 3">
    <name type="scientific">Caenorhabditis tropicalis</name>
    <dbReference type="NCBI Taxonomy" id="1561998"/>
    <lineage>
        <taxon>Eukaryota</taxon>
        <taxon>Metazoa</taxon>
        <taxon>Ecdysozoa</taxon>
        <taxon>Nematoda</taxon>
        <taxon>Chromadorea</taxon>
        <taxon>Rhabditida</taxon>
        <taxon>Rhabditina</taxon>
        <taxon>Rhabditomorpha</taxon>
        <taxon>Rhabditoidea</taxon>
        <taxon>Rhabditidae</taxon>
        <taxon>Peloderinae</taxon>
        <taxon>Caenorhabditis</taxon>
    </lineage>
</organism>
<feature type="compositionally biased region" description="Acidic residues" evidence="1">
    <location>
        <begin position="351"/>
        <end position="373"/>
    </location>
</feature>
<sequence>MNKLKYSQKWITLFSILSSFEVVKSQLENMSNVGNIVLEQDPRDQDPFYRNYYARAEGMPLAAVNSVVHNVKHQSEGQFKIWHELPSHKVRPGYSTTTKAPKIRTTTVPWVRGRHRPQLGPQQVPWQQNDPDGYDTGHGTDYEDDQAQRPRGRRPPGGRGRRPPAPTAPVRVQVGKGDELIENKDGLELEGEGTKVDSEGKMDSEDVKTTTEKTKTASKTTTKKPETKKEEKKEEESLFVLGDEGTRKENPNDGEGMKNGEIDLAELKKGGVVHKKEEKEEEEEEEEDEENGELKKVDGDVRIPKSVDGDTDGHKDDEDYEDEEEDEAEEENERSSKKRHGKKGKHKKETDENEEDDEEDYDEEEEEEEENEDSDHQKAPDHHNKKKSKKRKPSCPPPQRHQNPSLAHHQNIPSNQVSYPRPDIYGYTTTPMTTLYITQTSVSERIGDDYHEFESMDSDQDLKKIRKTSKPPDSGVDCSTAVDEFPLKCGAWKSAGFCDTNQATQFLWCRKTCLCSTTTTISTTTSSRRDN</sequence>
<feature type="compositionally biased region" description="Low complexity" evidence="1">
    <location>
        <begin position="96"/>
        <end position="107"/>
    </location>
</feature>
<accession>A0A1I7TSM3</accession>
<evidence type="ECO:0000256" key="1">
    <source>
        <dbReference type="SAM" id="MobiDB-lite"/>
    </source>
</evidence>
<reference evidence="3" key="1">
    <citation type="submission" date="2016-11" db="UniProtKB">
        <authorList>
            <consortium name="WormBaseParasite"/>
        </authorList>
    </citation>
    <scope>IDENTIFICATION</scope>
</reference>
<protein>
    <submittedName>
        <fullName evidence="3">ShKT domain-containing protein</fullName>
    </submittedName>
</protein>
<proteinExistence type="predicted"/>
<feature type="compositionally biased region" description="Basic residues" evidence="1">
    <location>
        <begin position="150"/>
        <end position="162"/>
    </location>
</feature>
<feature type="compositionally biased region" description="Basic and acidic residues" evidence="1">
    <location>
        <begin position="176"/>
        <end position="215"/>
    </location>
</feature>